<keyword evidence="5" id="KW-1185">Reference proteome</keyword>
<dbReference type="EMBL" id="LODT01000016">
    <property type="protein sequence ID" value="KYR00244.1"/>
    <property type="molecule type" value="Genomic_DNA"/>
</dbReference>
<dbReference type="InParanoid" id="A0A152A215"/>
<name>A0A152A215_TIELA</name>
<comment type="caution">
    <text evidence="4">The sequence shown here is derived from an EMBL/GenBank/DDBJ whole genome shotgun (WGS) entry which is preliminary data.</text>
</comment>
<gene>
    <name evidence="4" type="ORF">DLAC_03404</name>
</gene>
<keyword evidence="3" id="KW-0472">Membrane</keyword>
<dbReference type="AlphaFoldDB" id="A0A152A215"/>
<accession>A0A152A215</accession>
<evidence type="ECO:0000313" key="4">
    <source>
        <dbReference type="EMBL" id="KYR00244.1"/>
    </source>
</evidence>
<evidence type="ECO:0000256" key="3">
    <source>
        <dbReference type="SAM" id="Phobius"/>
    </source>
</evidence>
<evidence type="ECO:0000256" key="2">
    <source>
        <dbReference type="ARBA" id="ARBA00023180"/>
    </source>
</evidence>
<reference evidence="4 5" key="1">
    <citation type="submission" date="2015-12" db="EMBL/GenBank/DDBJ databases">
        <title>Dictyostelia acquired genes for synthesis and detection of signals that induce cell-type specialization by lateral gene transfer from prokaryotes.</title>
        <authorList>
            <person name="Gloeckner G."/>
            <person name="Schaap P."/>
        </authorList>
    </citation>
    <scope>NUCLEOTIDE SEQUENCE [LARGE SCALE GENOMIC DNA]</scope>
    <source>
        <strain evidence="4 5">TK</strain>
    </source>
</reference>
<proteinExistence type="predicted"/>
<keyword evidence="3" id="KW-1133">Transmembrane helix</keyword>
<dbReference type="Proteomes" id="UP000076078">
    <property type="component" value="Unassembled WGS sequence"/>
</dbReference>
<keyword evidence="1" id="KW-0732">Signal</keyword>
<keyword evidence="2" id="KW-0325">Glycoprotein</keyword>
<evidence type="ECO:0000256" key="1">
    <source>
        <dbReference type="ARBA" id="ARBA00022729"/>
    </source>
</evidence>
<dbReference type="PANTHER" id="PTHR31341">
    <property type="entry name" value="IPT/TIG DOMAIN-CONTAINING PROTEIN-RELATED-RELATED"/>
    <property type="match status" value="1"/>
</dbReference>
<dbReference type="OrthoDB" id="23947at2759"/>
<feature type="transmembrane region" description="Helical" evidence="3">
    <location>
        <begin position="347"/>
        <end position="370"/>
    </location>
</feature>
<dbReference type="FunCoup" id="A0A152A215">
    <property type="interactions" value="57"/>
</dbReference>
<organism evidence="4 5">
    <name type="scientific">Tieghemostelium lacteum</name>
    <name type="common">Slime mold</name>
    <name type="synonym">Dictyostelium lacteum</name>
    <dbReference type="NCBI Taxonomy" id="361077"/>
    <lineage>
        <taxon>Eukaryota</taxon>
        <taxon>Amoebozoa</taxon>
        <taxon>Evosea</taxon>
        <taxon>Eumycetozoa</taxon>
        <taxon>Dictyostelia</taxon>
        <taxon>Dictyosteliales</taxon>
        <taxon>Raperosteliaceae</taxon>
        <taxon>Tieghemostelium</taxon>
    </lineage>
</organism>
<keyword evidence="3" id="KW-0812">Transmembrane</keyword>
<dbReference type="InterPro" id="IPR052014">
    <property type="entry name" value="Dictyostelium_Tiger"/>
</dbReference>
<protein>
    <submittedName>
        <fullName evidence="4">Immunoglobulin E-set domain-containing protein</fullName>
    </submittedName>
</protein>
<evidence type="ECO:0000313" key="5">
    <source>
        <dbReference type="Proteomes" id="UP000076078"/>
    </source>
</evidence>
<sequence length="396" mass="44369">MIIPTSSDILIKMGNKICSSPTNIDDVKFTTLKCTMPQGFENDENLPISLSIDSIQADIPPFKFTYYLPKVTKVEQDINNTITILGDNFDNSQQLMISSNFTFNSKVIKLNTIANCSKSSLTLSLPQLFNDSNILNGDIIVYTPYSKSTNPIPVKLIPSIQEVKGIINKNGGIITIIGKYLNMKRFNNENTVLKIMNLQNNTSCYDPSQNNDNNIICTHLPTTSVINNIIVSIDGKQSNTDIKVAFQSPIIHSFEFQSEISSIILNGENFGNDQSLIQIKIGNTILTPDQYSITQLTFEKVEFQLVSLKTTQDITIIVNQQISNSLEIYIPLKTTEKATISKSQIDLLLGILLPLPFIAVAIFLILKLYTRSNERKEIKRFKDFIDPTVNQKNPSQ</sequence>